<name>A0A7S9RFI4_9BACT</name>
<dbReference type="GO" id="GO:0005737">
    <property type="term" value="C:cytoplasm"/>
    <property type="evidence" value="ECO:0007669"/>
    <property type="project" value="TreeGrafter"/>
</dbReference>
<dbReference type="Pfam" id="PF00149">
    <property type="entry name" value="Metallophos"/>
    <property type="match status" value="1"/>
</dbReference>
<dbReference type="PRINTS" id="PR00114">
    <property type="entry name" value="STPHPHTASE"/>
</dbReference>
<dbReference type="AlphaFoldDB" id="A0A7S9RFI4"/>
<dbReference type="PANTHER" id="PTHR42850">
    <property type="entry name" value="METALLOPHOSPHOESTERASE"/>
    <property type="match status" value="1"/>
</dbReference>
<dbReference type="InterPro" id="IPR006186">
    <property type="entry name" value="Ser/Thr-sp_prot-phosphatase"/>
</dbReference>
<dbReference type="InterPro" id="IPR050126">
    <property type="entry name" value="Ap4A_hydrolase"/>
</dbReference>
<dbReference type="EMBL" id="CP060707">
    <property type="protein sequence ID" value="QPH90835.1"/>
    <property type="molecule type" value="Genomic_DNA"/>
</dbReference>
<accession>A0A7S9RFI4</accession>
<evidence type="ECO:0000313" key="3">
    <source>
        <dbReference type="Proteomes" id="UP000594508"/>
    </source>
</evidence>
<dbReference type="RefSeq" id="WP_103558108.1">
    <property type="nucleotide sequence ID" value="NZ_CP060707.1"/>
</dbReference>
<dbReference type="Gene3D" id="3.60.21.10">
    <property type="match status" value="1"/>
</dbReference>
<dbReference type="SUPFAM" id="SSF56300">
    <property type="entry name" value="Metallo-dependent phosphatases"/>
    <property type="match status" value="1"/>
</dbReference>
<evidence type="ECO:0000259" key="1">
    <source>
        <dbReference type="Pfam" id="PF00149"/>
    </source>
</evidence>
<dbReference type="InterPro" id="IPR004843">
    <property type="entry name" value="Calcineurin-like_PHP"/>
</dbReference>
<gene>
    <name evidence="2" type="ORF">CVT00_04685</name>
</gene>
<feature type="domain" description="Calcineurin-like phosphoesterase" evidence="1">
    <location>
        <begin position="5"/>
        <end position="183"/>
    </location>
</feature>
<proteinExistence type="predicted"/>
<sequence>MSEQIYIIGDVHGCFNTLLELIKQFPNKEKSQICFVGDVIDRGLFSCDVVELIMQNNYKMVMGNHERRLLSNKFEFLNNKVPFDRSWFFGNGGEATYRSYLGQSTEFKQRHVDFLESRPVYLEFKDYKTQNGEHLVVSHSAVGNMWELRNDKYASEEFKRHLLSGRGDEIQVSGIFNVYGHTPVREVKFYKNSADIDTGCVFNEVGFDKLSALEFPSMKIYTQKNIENFNKKDKNVVFSG</sequence>
<evidence type="ECO:0000313" key="2">
    <source>
        <dbReference type="EMBL" id="QPH90835.1"/>
    </source>
</evidence>
<organism evidence="2 3">
    <name type="scientific">Campylobacter concisus</name>
    <dbReference type="NCBI Taxonomy" id="199"/>
    <lineage>
        <taxon>Bacteria</taxon>
        <taxon>Pseudomonadati</taxon>
        <taxon>Campylobacterota</taxon>
        <taxon>Epsilonproteobacteria</taxon>
        <taxon>Campylobacterales</taxon>
        <taxon>Campylobacteraceae</taxon>
        <taxon>Campylobacter</taxon>
    </lineage>
</organism>
<dbReference type="PANTHER" id="PTHR42850:SF4">
    <property type="entry name" value="ZINC-DEPENDENT ENDOPOLYPHOSPHATASE"/>
    <property type="match status" value="1"/>
</dbReference>
<dbReference type="InterPro" id="IPR029052">
    <property type="entry name" value="Metallo-depent_PP-like"/>
</dbReference>
<dbReference type="Proteomes" id="UP000594508">
    <property type="component" value="Chromosome"/>
</dbReference>
<reference evidence="2 3" key="1">
    <citation type="journal article" date="2018" name="Emerg. Microbes Infect.">
        <title>Genomic analysis of oral Campylobacter concisus strains identified a potential bacterial molecular marker associated with active Crohn's disease.</title>
        <authorList>
            <person name="Liu F."/>
            <person name="Ma R."/>
            <person name="Tay C.Y.A."/>
            <person name="Octavia S."/>
            <person name="Lan R."/>
            <person name="Chung H.K.L."/>
            <person name="Riordan S.M."/>
            <person name="Grimm M.C."/>
            <person name="Leong R.W."/>
            <person name="Tanaka M.M."/>
            <person name="Connor S."/>
            <person name="Zhang L."/>
        </authorList>
    </citation>
    <scope>NUCLEOTIDE SEQUENCE [LARGE SCALE GENOMIC DNA]</scope>
    <source>
        <strain evidence="2 3">P1CDO2</strain>
    </source>
</reference>
<protein>
    <submittedName>
        <fullName evidence="2">Metallophosphoesterase</fullName>
    </submittedName>
</protein>
<dbReference type="GO" id="GO:0016791">
    <property type="term" value="F:phosphatase activity"/>
    <property type="evidence" value="ECO:0007669"/>
    <property type="project" value="TreeGrafter"/>
</dbReference>